<keyword evidence="7" id="KW-1185">Reference proteome</keyword>
<dbReference type="Pfam" id="PF13407">
    <property type="entry name" value="Peripla_BP_4"/>
    <property type="match status" value="1"/>
</dbReference>
<dbReference type="InterPro" id="IPR028082">
    <property type="entry name" value="Peripla_BP_I"/>
</dbReference>
<gene>
    <name evidence="6" type="ORF">J4709_41000</name>
</gene>
<dbReference type="Gene3D" id="3.40.50.2300">
    <property type="match status" value="2"/>
</dbReference>
<dbReference type="RefSeq" id="WP_208250068.1">
    <property type="nucleotide sequence ID" value="NZ_JAGEPF010000031.1"/>
</dbReference>
<evidence type="ECO:0000256" key="1">
    <source>
        <dbReference type="ARBA" id="ARBA00004196"/>
    </source>
</evidence>
<protein>
    <submittedName>
        <fullName evidence="6">Sugar ABC transporter substrate-binding protein</fullName>
    </submittedName>
</protein>
<evidence type="ECO:0000256" key="3">
    <source>
        <dbReference type="ARBA" id="ARBA00022729"/>
    </source>
</evidence>
<dbReference type="SUPFAM" id="SSF53822">
    <property type="entry name" value="Periplasmic binding protein-like I"/>
    <property type="match status" value="1"/>
</dbReference>
<comment type="subcellular location">
    <subcellularLocation>
        <location evidence="1">Cell envelope</location>
    </subcellularLocation>
</comment>
<evidence type="ECO:0000313" key="6">
    <source>
        <dbReference type="EMBL" id="MBO2463966.1"/>
    </source>
</evidence>
<comment type="similarity">
    <text evidence="2">Belongs to the bacterial solute-binding protein 2 family.</text>
</comment>
<dbReference type="EMBL" id="JAGEPF010000031">
    <property type="protein sequence ID" value="MBO2463966.1"/>
    <property type="molecule type" value="Genomic_DNA"/>
</dbReference>
<accession>A0ABS3S4N3</accession>
<evidence type="ECO:0000256" key="4">
    <source>
        <dbReference type="SAM" id="SignalP"/>
    </source>
</evidence>
<reference evidence="6 7" key="1">
    <citation type="submission" date="2021-03" db="EMBL/GenBank/DDBJ databases">
        <title>Actinomadura violae sp. nov., isolated from lichen in Thailand.</title>
        <authorList>
            <person name="Kanchanasin P."/>
            <person name="Saeng-In P."/>
            <person name="Phongsopitanun W."/>
            <person name="Yuki M."/>
            <person name="Kudo T."/>
            <person name="Ohkuma M."/>
            <person name="Tanasupawat S."/>
        </authorList>
    </citation>
    <scope>NUCLEOTIDE SEQUENCE [LARGE SCALE GENOMIC DNA]</scope>
    <source>
        <strain evidence="6 7">LCR2-06</strain>
    </source>
</reference>
<dbReference type="PANTHER" id="PTHR46847">
    <property type="entry name" value="D-ALLOSE-BINDING PERIPLASMIC PROTEIN-RELATED"/>
    <property type="match status" value="1"/>
</dbReference>
<evidence type="ECO:0000259" key="5">
    <source>
        <dbReference type="Pfam" id="PF13407"/>
    </source>
</evidence>
<dbReference type="PANTHER" id="PTHR46847:SF1">
    <property type="entry name" value="D-ALLOSE-BINDING PERIPLASMIC PROTEIN-RELATED"/>
    <property type="match status" value="1"/>
</dbReference>
<dbReference type="InterPro" id="IPR025997">
    <property type="entry name" value="SBP_2_dom"/>
</dbReference>
<proteinExistence type="inferred from homology"/>
<feature type="chain" id="PRO_5046426871" evidence="4">
    <location>
        <begin position="26"/>
        <end position="348"/>
    </location>
</feature>
<evidence type="ECO:0000256" key="2">
    <source>
        <dbReference type="ARBA" id="ARBA00007639"/>
    </source>
</evidence>
<evidence type="ECO:0000313" key="7">
    <source>
        <dbReference type="Proteomes" id="UP000680206"/>
    </source>
</evidence>
<dbReference type="CDD" id="cd01536">
    <property type="entry name" value="PBP1_ABC_sugar_binding-like"/>
    <property type="match status" value="1"/>
</dbReference>
<organism evidence="6 7">
    <name type="scientific">Actinomadura violacea</name>
    <dbReference type="NCBI Taxonomy" id="2819934"/>
    <lineage>
        <taxon>Bacteria</taxon>
        <taxon>Bacillati</taxon>
        <taxon>Actinomycetota</taxon>
        <taxon>Actinomycetes</taxon>
        <taxon>Streptosporangiales</taxon>
        <taxon>Thermomonosporaceae</taxon>
        <taxon>Actinomadura</taxon>
    </lineage>
</organism>
<feature type="domain" description="Periplasmic binding protein" evidence="5">
    <location>
        <begin position="63"/>
        <end position="299"/>
    </location>
</feature>
<dbReference type="Proteomes" id="UP000680206">
    <property type="component" value="Unassembled WGS sequence"/>
</dbReference>
<sequence>MTVRARRTAAGLVAAGLLLGSAACGGGGGKSKAAASGGDDGTGCNAAKGKTIGFSEPLPDPNFKAIEEILAKALAKYGAKLKAVNANLNPGKQISDLNTLMQQQVDALIANPVDPNATQGAFAQARAKKIPVIVLDTKVGGPYFTSVHDDVDFAGVDGARTLKSLVGGGKVAAMFGPAYAELLNWEKAGFEAGAKQAGLTVVDRQVNQKITPEDAKAIAESWRQKYGKDLKGIWTFNDVSAIGAASALGGGFDPAIVSINGQPDAVPLVEAGKITATYGVPYDKTGQALAYAALRAVCGATVPKEIWIPTVKLDRKSIDKWQPIAQRVDNPFSLAFEQRDGKTYVKPS</sequence>
<name>A0ABS3S4N3_9ACTN</name>
<feature type="signal peptide" evidence="4">
    <location>
        <begin position="1"/>
        <end position="25"/>
    </location>
</feature>
<keyword evidence="3 4" id="KW-0732">Signal</keyword>
<dbReference type="PROSITE" id="PS51257">
    <property type="entry name" value="PROKAR_LIPOPROTEIN"/>
    <property type="match status" value="1"/>
</dbReference>
<comment type="caution">
    <text evidence="6">The sequence shown here is derived from an EMBL/GenBank/DDBJ whole genome shotgun (WGS) entry which is preliminary data.</text>
</comment>